<sequence length="70" mass="7427">MNPRSYTRFIVVPGLAFCAVLGLIGYTQASSGGGQVALATVTLLLLVTLLAVSFIVSGVLRVSYRRVGRR</sequence>
<evidence type="ECO:0000256" key="1">
    <source>
        <dbReference type="SAM" id="Phobius"/>
    </source>
</evidence>
<organism evidence="2 3">
    <name type="scientific">Gordonia phage Bantam</name>
    <dbReference type="NCBI Taxonomy" id="1887641"/>
    <lineage>
        <taxon>Viruses</taxon>
        <taxon>Duplodnaviria</taxon>
        <taxon>Heunggongvirae</taxon>
        <taxon>Uroviricota</taxon>
        <taxon>Caudoviricetes</taxon>
        <taxon>Bantamvirus</taxon>
        <taxon>Bantamvirus bantam</taxon>
    </lineage>
</organism>
<protein>
    <submittedName>
        <fullName evidence="2">Uncharacterized protein</fullName>
    </submittedName>
</protein>
<dbReference type="GeneID" id="29080313"/>
<feature type="transmembrane region" description="Helical" evidence="1">
    <location>
        <begin position="39"/>
        <end position="60"/>
    </location>
</feature>
<accession>A0A1B3AYA6</accession>
<keyword evidence="1" id="KW-0812">Transmembrane</keyword>
<dbReference type="Proteomes" id="UP000202170">
    <property type="component" value="Segment"/>
</dbReference>
<evidence type="ECO:0000313" key="3">
    <source>
        <dbReference type="Proteomes" id="UP000202170"/>
    </source>
</evidence>
<dbReference type="RefSeq" id="YP_009287518.1">
    <property type="nucleotide sequence ID" value="NC_031074.1"/>
</dbReference>
<dbReference type="KEGG" id="vg:29080313"/>
<keyword evidence="1" id="KW-0472">Membrane</keyword>
<gene>
    <name evidence="2" type="primary">49</name>
    <name evidence="2" type="ORF">SEA_BANTAM_49</name>
</gene>
<reference evidence="3" key="1">
    <citation type="submission" date="2016-07" db="EMBL/GenBank/DDBJ databases">
        <authorList>
            <person name="Florea S."/>
            <person name="Webb J.S."/>
            <person name="Jaromczyk J."/>
            <person name="Schardl C.L."/>
        </authorList>
    </citation>
    <scope>NUCLEOTIDE SEQUENCE [LARGE SCALE GENOMIC DNA]</scope>
</reference>
<keyword evidence="3" id="KW-1185">Reference proteome</keyword>
<evidence type="ECO:0000313" key="2">
    <source>
        <dbReference type="EMBL" id="AOE43739.1"/>
    </source>
</evidence>
<dbReference type="EMBL" id="KX557272">
    <property type="protein sequence ID" value="AOE43739.1"/>
    <property type="molecule type" value="Genomic_DNA"/>
</dbReference>
<proteinExistence type="predicted"/>
<name>A0A1B3AYA6_9CAUD</name>
<keyword evidence="1" id="KW-1133">Transmembrane helix</keyword>